<dbReference type="Pfam" id="PF00208">
    <property type="entry name" value="ELFV_dehydrog"/>
    <property type="match status" value="1"/>
</dbReference>
<reference evidence="7" key="1">
    <citation type="journal article" date="2019" name="Int. J. Syst. Evol. Microbiol.">
        <title>The Global Catalogue of Microorganisms (GCM) 10K type strain sequencing project: providing services to taxonomists for standard genome sequencing and annotation.</title>
        <authorList>
            <consortium name="The Broad Institute Genomics Platform"/>
            <consortium name="The Broad Institute Genome Sequencing Center for Infectious Disease"/>
            <person name="Wu L."/>
            <person name="Ma J."/>
        </authorList>
    </citation>
    <scope>NUCLEOTIDE SEQUENCE [LARGE SCALE GENOMIC DNA]</scope>
    <source>
        <strain evidence="7">CGMCC 1.15053</strain>
    </source>
</reference>
<dbReference type="Gene3D" id="3.40.50.10860">
    <property type="entry name" value="Leucine Dehydrogenase, chain A, domain 1"/>
    <property type="match status" value="1"/>
</dbReference>
<dbReference type="SUPFAM" id="SSF51735">
    <property type="entry name" value="NAD(P)-binding Rossmann-fold domains"/>
    <property type="match status" value="1"/>
</dbReference>
<evidence type="ECO:0000256" key="4">
    <source>
        <dbReference type="RuleBase" id="RU004417"/>
    </source>
</evidence>
<evidence type="ECO:0000256" key="3">
    <source>
        <dbReference type="ARBA" id="ARBA00023027"/>
    </source>
</evidence>
<sequence>MLIFDDMQARGHEAVTLLHHAPSGLRAVLAIHSAVLGPAIAGVRLRQQGEELALRGALALSESLTLKAALAGLNHGGGACVVLMPPGGVEDPHAREALFRALGRQVRPLHTRVVLTGDVGVTAADIAFVAQETPGTLNMAPGEVGGAFAEAGAPDTGGVTGYGVYRGMKAAARYALGSESLRGVRVAVLGAGAVGRALAAQLRREGARLTVADERPERAQALAGEVGGVAVPAAELLDTPCDILAPCGYGHSIRSADVPRLQCRLIAGGEHHPLTRRGEAAVKEAGIVYMPDFAINAAGLIAAATGLGAAQAAERVYQTVGRITAVAEQTGRAPHLVARRMAERRIELIGSLGHA</sequence>
<dbReference type="SUPFAM" id="SSF53223">
    <property type="entry name" value="Aminoacid dehydrogenase-like, N-terminal domain"/>
    <property type="match status" value="1"/>
</dbReference>
<evidence type="ECO:0000256" key="1">
    <source>
        <dbReference type="ARBA" id="ARBA00006382"/>
    </source>
</evidence>
<dbReference type="SMART" id="SM00839">
    <property type="entry name" value="ELFV_dehydrog"/>
    <property type="match status" value="1"/>
</dbReference>
<dbReference type="Gene3D" id="3.40.50.720">
    <property type="entry name" value="NAD(P)-binding Rossmann-like Domain"/>
    <property type="match status" value="1"/>
</dbReference>
<keyword evidence="2 4" id="KW-0560">Oxidoreductase</keyword>
<dbReference type="Proteomes" id="UP001595979">
    <property type="component" value="Unassembled WGS sequence"/>
</dbReference>
<dbReference type="InterPro" id="IPR036291">
    <property type="entry name" value="NAD(P)-bd_dom_sf"/>
</dbReference>
<proteinExistence type="inferred from homology"/>
<evidence type="ECO:0000313" key="7">
    <source>
        <dbReference type="Proteomes" id="UP001595979"/>
    </source>
</evidence>
<dbReference type="Pfam" id="PF02812">
    <property type="entry name" value="ELFV_dehydrog_N"/>
    <property type="match status" value="1"/>
</dbReference>
<dbReference type="PANTHER" id="PTHR42722">
    <property type="entry name" value="LEUCINE DEHYDROGENASE"/>
    <property type="match status" value="1"/>
</dbReference>
<dbReference type="InterPro" id="IPR046346">
    <property type="entry name" value="Aminoacid_DH-like_N_sf"/>
</dbReference>
<accession>A0ABW1DM57</accession>
<name>A0ABW1DM57_9DEIO</name>
<dbReference type="PRINTS" id="PR00082">
    <property type="entry name" value="GLFDHDRGNASE"/>
</dbReference>
<dbReference type="RefSeq" id="WP_380051249.1">
    <property type="nucleotide sequence ID" value="NZ_JBHSOH010000032.1"/>
</dbReference>
<comment type="caution">
    <text evidence="6">The sequence shown here is derived from an EMBL/GenBank/DDBJ whole genome shotgun (WGS) entry which is preliminary data.</text>
</comment>
<evidence type="ECO:0000313" key="6">
    <source>
        <dbReference type="EMBL" id="MFC5849802.1"/>
    </source>
</evidence>
<dbReference type="EMBL" id="JBHSOH010000032">
    <property type="protein sequence ID" value="MFC5849802.1"/>
    <property type="molecule type" value="Genomic_DNA"/>
</dbReference>
<dbReference type="InterPro" id="IPR006096">
    <property type="entry name" value="Glu/Leu/Phe/Val/Trp_DH_C"/>
</dbReference>
<keyword evidence="3" id="KW-0520">NAD</keyword>
<protein>
    <submittedName>
        <fullName evidence="6">Glu/Leu/Phe/Val dehydrogenase dimerization domain-containing protein</fullName>
    </submittedName>
</protein>
<organism evidence="6 7">
    <name type="scientific">Deinococcus petrolearius</name>
    <dbReference type="NCBI Taxonomy" id="1751295"/>
    <lineage>
        <taxon>Bacteria</taxon>
        <taxon>Thermotogati</taxon>
        <taxon>Deinococcota</taxon>
        <taxon>Deinococci</taxon>
        <taxon>Deinococcales</taxon>
        <taxon>Deinococcaceae</taxon>
        <taxon>Deinococcus</taxon>
    </lineage>
</organism>
<dbReference type="CDD" id="cd01075">
    <property type="entry name" value="NAD_bind_Leu_Phe_Val_DH"/>
    <property type="match status" value="1"/>
</dbReference>
<dbReference type="InterPro" id="IPR016211">
    <property type="entry name" value="Glu/Phe/Leu/Val/Trp_DH_bac/arc"/>
</dbReference>
<dbReference type="InterPro" id="IPR006097">
    <property type="entry name" value="Glu/Leu/Phe/Val/Trp_DH_dimer"/>
</dbReference>
<dbReference type="InterPro" id="IPR006095">
    <property type="entry name" value="Glu/Leu/Phe/Val/Trp_DH"/>
</dbReference>
<dbReference type="PANTHER" id="PTHR42722:SF1">
    <property type="entry name" value="VALINE DEHYDROGENASE"/>
    <property type="match status" value="1"/>
</dbReference>
<feature type="domain" description="Glutamate/phenylalanine/leucine/valine/L-tryptophan dehydrogenase C-terminal" evidence="5">
    <location>
        <begin position="152"/>
        <end position="353"/>
    </location>
</feature>
<dbReference type="PIRSF" id="PIRSF000188">
    <property type="entry name" value="Phe_leu_dh"/>
    <property type="match status" value="1"/>
</dbReference>
<keyword evidence="7" id="KW-1185">Reference proteome</keyword>
<evidence type="ECO:0000259" key="5">
    <source>
        <dbReference type="SMART" id="SM00839"/>
    </source>
</evidence>
<gene>
    <name evidence="6" type="ORF">ACFPQ6_15975</name>
</gene>
<comment type="similarity">
    <text evidence="1 4">Belongs to the Glu/Leu/Phe/Val dehydrogenases family.</text>
</comment>
<evidence type="ECO:0000256" key="2">
    <source>
        <dbReference type="ARBA" id="ARBA00023002"/>
    </source>
</evidence>